<evidence type="ECO:0000256" key="4">
    <source>
        <dbReference type="ARBA" id="ARBA00023157"/>
    </source>
</evidence>
<evidence type="ECO:0000256" key="1">
    <source>
        <dbReference type="ARBA" id="ARBA00022669"/>
    </source>
</evidence>
<evidence type="ECO:0000256" key="7">
    <source>
        <dbReference type="SAM" id="SignalP"/>
    </source>
</evidence>
<dbReference type="Gene3D" id="2.170.140.10">
    <property type="entry name" value="Chitin binding domain"/>
    <property type="match status" value="1"/>
</dbReference>
<feature type="compositionally biased region" description="Low complexity" evidence="6">
    <location>
        <begin position="143"/>
        <end position="203"/>
    </location>
</feature>
<dbReference type="SMART" id="SM00494">
    <property type="entry name" value="ChtBD2"/>
    <property type="match status" value="1"/>
</dbReference>
<dbReference type="Pfam" id="PF01607">
    <property type="entry name" value="CBM_14"/>
    <property type="match status" value="1"/>
</dbReference>
<dbReference type="InterPro" id="IPR036508">
    <property type="entry name" value="Chitin-bd_dom_sf"/>
</dbReference>
<dbReference type="PANTHER" id="PTHR23301:SF0">
    <property type="entry name" value="CHITIN-BINDING TYPE-2 DOMAIN-CONTAINING PROTEIN-RELATED"/>
    <property type="match status" value="1"/>
</dbReference>
<feature type="domain" description="Chitin-binding type-2" evidence="8">
    <location>
        <begin position="28"/>
        <end position="83"/>
    </location>
</feature>
<sequence>MAIKVLILLFGLQIGSIELVTIVKGWADGFCSDKSFGNYPHMDCNKFIQCGPDGEVITQCPGNLHYDVVKKQCNWPKDAGCSFRSSLTTRPTSTKAISSTSFRNISPTHTSSRRLVPSIARISPTRETPTKSTSTRTRETSSSERPTPNLSSSIIELPPSIRSSTPVLPTRSIAMRTSSASSPSSSRNIQPSSPQSGPMPSSSTGCFKPGSTGCFEPGTVQFLVCVSTGGALQECELHNIETLMDEALALLLEYDDGEP</sequence>
<keyword evidence="1" id="KW-0147">Chitin-binding</keyword>
<dbReference type="InterPro" id="IPR051940">
    <property type="entry name" value="Chitin_bind-dev_reg"/>
</dbReference>
<keyword evidence="3" id="KW-0677">Repeat</keyword>
<evidence type="ECO:0000313" key="10">
    <source>
        <dbReference type="Proteomes" id="UP001164746"/>
    </source>
</evidence>
<dbReference type="Proteomes" id="UP001164746">
    <property type="component" value="Chromosome 7"/>
</dbReference>
<feature type="region of interest" description="Disordered" evidence="6">
    <location>
        <begin position="94"/>
        <end position="205"/>
    </location>
</feature>
<proteinExistence type="predicted"/>
<keyword evidence="2 7" id="KW-0732">Signal</keyword>
<evidence type="ECO:0000256" key="6">
    <source>
        <dbReference type="SAM" id="MobiDB-lite"/>
    </source>
</evidence>
<gene>
    <name evidence="9" type="ORF">MAR_035415</name>
</gene>
<evidence type="ECO:0000259" key="8">
    <source>
        <dbReference type="PROSITE" id="PS50940"/>
    </source>
</evidence>
<keyword evidence="4" id="KW-1015">Disulfide bond</keyword>
<dbReference type="SUPFAM" id="SSF57625">
    <property type="entry name" value="Invertebrate chitin-binding proteins"/>
    <property type="match status" value="1"/>
</dbReference>
<feature type="signal peptide" evidence="7">
    <location>
        <begin position="1"/>
        <end position="17"/>
    </location>
</feature>
<reference evidence="9" key="1">
    <citation type="submission" date="2022-11" db="EMBL/GenBank/DDBJ databases">
        <title>Centuries of genome instability and evolution in soft-shell clam transmissible cancer (bioRxiv).</title>
        <authorList>
            <person name="Hart S.F.M."/>
            <person name="Yonemitsu M.A."/>
            <person name="Giersch R.M."/>
            <person name="Beal B.F."/>
            <person name="Arriagada G."/>
            <person name="Davis B.W."/>
            <person name="Ostrander E.A."/>
            <person name="Goff S.P."/>
            <person name="Metzger M.J."/>
        </authorList>
    </citation>
    <scope>NUCLEOTIDE SEQUENCE</scope>
    <source>
        <strain evidence="9">MELC-2E11</strain>
        <tissue evidence="9">Siphon/mantle</tissue>
    </source>
</reference>
<evidence type="ECO:0000256" key="5">
    <source>
        <dbReference type="ARBA" id="ARBA00023180"/>
    </source>
</evidence>
<dbReference type="EMBL" id="CP111018">
    <property type="protein sequence ID" value="WAR10339.1"/>
    <property type="molecule type" value="Genomic_DNA"/>
</dbReference>
<accession>A0ABY7EPL2</accession>
<feature type="chain" id="PRO_5045229325" description="Chitin-binding type-2 domain-containing protein" evidence="7">
    <location>
        <begin position="18"/>
        <end position="259"/>
    </location>
</feature>
<name>A0ABY7EPL2_MYAAR</name>
<protein>
    <recommendedName>
        <fullName evidence="8">Chitin-binding type-2 domain-containing protein</fullName>
    </recommendedName>
</protein>
<dbReference type="InterPro" id="IPR002557">
    <property type="entry name" value="Chitin-bd_dom"/>
</dbReference>
<evidence type="ECO:0000313" key="9">
    <source>
        <dbReference type="EMBL" id="WAR10339.1"/>
    </source>
</evidence>
<keyword evidence="10" id="KW-1185">Reference proteome</keyword>
<dbReference type="PROSITE" id="PS50940">
    <property type="entry name" value="CHIT_BIND_II"/>
    <property type="match status" value="1"/>
</dbReference>
<feature type="compositionally biased region" description="Polar residues" evidence="6">
    <location>
        <begin position="94"/>
        <end position="110"/>
    </location>
</feature>
<dbReference type="PANTHER" id="PTHR23301">
    <property type="entry name" value="CHITIN BINDING PERITROPHIN-A"/>
    <property type="match status" value="1"/>
</dbReference>
<evidence type="ECO:0000256" key="3">
    <source>
        <dbReference type="ARBA" id="ARBA00022737"/>
    </source>
</evidence>
<organism evidence="9 10">
    <name type="scientific">Mya arenaria</name>
    <name type="common">Soft-shell clam</name>
    <dbReference type="NCBI Taxonomy" id="6604"/>
    <lineage>
        <taxon>Eukaryota</taxon>
        <taxon>Metazoa</taxon>
        <taxon>Spiralia</taxon>
        <taxon>Lophotrochozoa</taxon>
        <taxon>Mollusca</taxon>
        <taxon>Bivalvia</taxon>
        <taxon>Autobranchia</taxon>
        <taxon>Heteroconchia</taxon>
        <taxon>Euheterodonta</taxon>
        <taxon>Imparidentia</taxon>
        <taxon>Neoheterodontei</taxon>
        <taxon>Myida</taxon>
        <taxon>Myoidea</taxon>
        <taxon>Myidae</taxon>
        <taxon>Mya</taxon>
    </lineage>
</organism>
<feature type="compositionally biased region" description="Low complexity" evidence="6">
    <location>
        <begin position="123"/>
        <end position="135"/>
    </location>
</feature>
<keyword evidence="5" id="KW-0325">Glycoprotein</keyword>
<evidence type="ECO:0000256" key="2">
    <source>
        <dbReference type="ARBA" id="ARBA00022729"/>
    </source>
</evidence>